<dbReference type="GO" id="GO:0005829">
    <property type="term" value="C:cytosol"/>
    <property type="evidence" value="ECO:0007669"/>
    <property type="project" value="TreeGrafter"/>
</dbReference>
<reference evidence="3 4" key="1">
    <citation type="journal article" date="2008" name="Int. J. Syst. Evol. Microbiol.">
        <title>Neptunomonas japonica sp. nov., an Osedax japonicus symbiont-like bacterium isolated from sediment adjacent to sperm whale carcasses off Kagoshima, Japan.</title>
        <authorList>
            <person name="Miyazaki M."/>
            <person name="Nogi Y."/>
            <person name="Fujiwara Y."/>
            <person name="Kawato M."/>
            <person name="Kubokawa K."/>
            <person name="Horikoshi K."/>
        </authorList>
    </citation>
    <scope>NUCLEOTIDE SEQUENCE [LARGE SCALE GENOMIC DNA]</scope>
    <source>
        <strain evidence="3 4">JAMM 1380</strain>
    </source>
</reference>
<protein>
    <recommendedName>
        <fullName evidence="2">Pyridoxamine 5'-phosphate oxidase N-terminal domain-containing protein</fullName>
    </recommendedName>
</protein>
<proteinExistence type="predicted"/>
<accession>A0A7R6PRB5</accession>
<dbReference type="EMBL" id="AP014546">
    <property type="protein sequence ID" value="BBB28970.1"/>
    <property type="molecule type" value="Genomic_DNA"/>
</dbReference>
<dbReference type="InterPro" id="IPR052019">
    <property type="entry name" value="F420H2_bilvrd_red/Heme_oxyg"/>
</dbReference>
<organism evidence="3 4">
    <name type="scientific">Neptunomonas japonica JAMM 1380</name>
    <dbReference type="NCBI Taxonomy" id="1441457"/>
    <lineage>
        <taxon>Bacteria</taxon>
        <taxon>Pseudomonadati</taxon>
        <taxon>Pseudomonadota</taxon>
        <taxon>Gammaproteobacteria</taxon>
        <taxon>Oceanospirillales</taxon>
        <taxon>Oceanospirillaceae</taxon>
        <taxon>Neptunomonas</taxon>
    </lineage>
</organism>
<dbReference type="Gene3D" id="2.30.110.10">
    <property type="entry name" value="Electron Transport, Fmn-binding Protein, Chain A"/>
    <property type="match status" value="1"/>
</dbReference>
<dbReference type="PANTHER" id="PTHR35176:SF6">
    <property type="entry name" value="HEME OXYGENASE HI_0854-RELATED"/>
    <property type="match status" value="1"/>
</dbReference>
<dbReference type="Pfam" id="PF01243">
    <property type="entry name" value="PNPOx_N"/>
    <property type="match status" value="1"/>
</dbReference>
<dbReference type="AlphaFoldDB" id="A0A7R6PRB5"/>
<dbReference type="GO" id="GO:0016627">
    <property type="term" value="F:oxidoreductase activity, acting on the CH-CH group of donors"/>
    <property type="evidence" value="ECO:0007669"/>
    <property type="project" value="TreeGrafter"/>
</dbReference>
<dbReference type="KEGG" id="njp:NEJAP_1013"/>
<dbReference type="PANTHER" id="PTHR35176">
    <property type="entry name" value="HEME OXYGENASE HI_0854-RELATED"/>
    <property type="match status" value="1"/>
</dbReference>
<evidence type="ECO:0000313" key="4">
    <source>
        <dbReference type="Proteomes" id="UP000595332"/>
    </source>
</evidence>
<dbReference type="PIRSF" id="PIRSF004633">
    <property type="entry name" value="UCP_PLP_oxd"/>
    <property type="match status" value="1"/>
</dbReference>
<sequence>MNVQKSEYLEACLELLRSCGSLQLATVDKNGMPHVSYAPFIRQNEHFFIFVSQLASHTEHLKDKPNASIMIIKDEAGCRNLFARERCIVEVSTEALAPDTTGSILDQMEVELGTTMALLRTLPDFVLFKLTAVEARYIAGFGKAFELDLKRNELTHVSAEKLAERSVLESE</sequence>
<name>A0A7R6PRB5_9GAMM</name>
<keyword evidence="4" id="KW-1185">Reference proteome</keyword>
<dbReference type="InterPro" id="IPR014419">
    <property type="entry name" value="HutZ"/>
</dbReference>
<dbReference type="GO" id="GO:0070967">
    <property type="term" value="F:coenzyme F420 binding"/>
    <property type="evidence" value="ECO:0007669"/>
    <property type="project" value="TreeGrafter"/>
</dbReference>
<keyword evidence="1" id="KW-0560">Oxidoreductase</keyword>
<dbReference type="Proteomes" id="UP000595332">
    <property type="component" value="Chromosome"/>
</dbReference>
<dbReference type="InterPro" id="IPR011576">
    <property type="entry name" value="Pyridox_Oxase_N"/>
</dbReference>
<gene>
    <name evidence="3" type="ORF">NEJAP_1013</name>
</gene>
<evidence type="ECO:0000259" key="2">
    <source>
        <dbReference type="Pfam" id="PF01243"/>
    </source>
</evidence>
<dbReference type="SUPFAM" id="SSF50475">
    <property type="entry name" value="FMN-binding split barrel"/>
    <property type="match status" value="1"/>
</dbReference>
<feature type="domain" description="Pyridoxamine 5'-phosphate oxidase N-terminal" evidence="2">
    <location>
        <begin position="10"/>
        <end position="138"/>
    </location>
</feature>
<evidence type="ECO:0000313" key="3">
    <source>
        <dbReference type="EMBL" id="BBB28970.1"/>
    </source>
</evidence>
<dbReference type="InterPro" id="IPR012349">
    <property type="entry name" value="Split_barrel_FMN-bd"/>
</dbReference>
<evidence type="ECO:0000256" key="1">
    <source>
        <dbReference type="ARBA" id="ARBA00023002"/>
    </source>
</evidence>